<dbReference type="AlphaFoldDB" id="Q2RRF4"/>
<feature type="transmembrane region" description="Helical" evidence="4">
    <location>
        <begin position="245"/>
        <end position="267"/>
    </location>
</feature>
<dbReference type="HOGENOM" id="CLU_057648_0_0_5"/>
<dbReference type="PhylomeDB" id="Q2RRF4"/>
<dbReference type="Pfam" id="PF07690">
    <property type="entry name" value="MFS_1"/>
    <property type="match status" value="1"/>
</dbReference>
<dbReference type="PATRIC" id="fig|269796.9.peg.2595"/>
<proteinExistence type="predicted"/>
<feature type="transmembrane region" description="Helical" evidence="4">
    <location>
        <begin position="85"/>
        <end position="110"/>
    </location>
</feature>
<organism evidence="5 6">
    <name type="scientific">Rhodospirillum rubrum (strain ATCC 11170 / ATH 1.1.1 / DSM 467 / LMG 4362 / NCIMB 8255 / S1)</name>
    <dbReference type="NCBI Taxonomy" id="269796"/>
    <lineage>
        <taxon>Bacteria</taxon>
        <taxon>Pseudomonadati</taxon>
        <taxon>Pseudomonadota</taxon>
        <taxon>Alphaproteobacteria</taxon>
        <taxon>Rhodospirillales</taxon>
        <taxon>Rhodospirillaceae</taxon>
        <taxon>Rhodospirillum</taxon>
    </lineage>
</organism>
<dbReference type="EnsemblBacteria" id="ABC23291">
    <property type="protein sequence ID" value="ABC23291"/>
    <property type="gene ID" value="Rru_A2491"/>
</dbReference>
<gene>
    <name evidence="5" type="ordered locus">Rru_A2491</name>
</gene>
<feature type="transmembrane region" description="Helical" evidence="4">
    <location>
        <begin position="174"/>
        <end position="194"/>
    </location>
</feature>
<feature type="transmembrane region" description="Helical" evidence="4">
    <location>
        <begin position="303"/>
        <end position="324"/>
    </location>
</feature>
<evidence type="ECO:0000256" key="3">
    <source>
        <dbReference type="ARBA" id="ARBA00023136"/>
    </source>
</evidence>
<keyword evidence="6" id="KW-1185">Reference proteome</keyword>
<accession>Q2RRF4</accession>
<dbReference type="GO" id="GO:0022857">
    <property type="term" value="F:transmembrane transporter activity"/>
    <property type="evidence" value="ECO:0007669"/>
    <property type="project" value="InterPro"/>
</dbReference>
<feature type="transmembrane region" description="Helical" evidence="4">
    <location>
        <begin position="365"/>
        <end position="384"/>
    </location>
</feature>
<dbReference type="InterPro" id="IPR036259">
    <property type="entry name" value="MFS_trans_sf"/>
</dbReference>
<dbReference type="eggNOG" id="COG2223">
    <property type="taxonomic scope" value="Bacteria"/>
</dbReference>
<dbReference type="Proteomes" id="UP000001929">
    <property type="component" value="Chromosome"/>
</dbReference>
<feature type="transmembrane region" description="Helical" evidence="4">
    <location>
        <begin position="214"/>
        <end position="239"/>
    </location>
</feature>
<dbReference type="CDD" id="cd06174">
    <property type="entry name" value="MFS"/>
    <property type="match status" value="1"/>
</dbReference>
<feature type="transmembrane region" description="Helical" evidence="4">
    <location>
        <begin position="20"/>
        <end position="40"/>
    </location>
</feature>
<evidence type="ECO:0000256" key="2">
    <source>
        <dbReference type="ARBA" id="ARBA00022989"/>
    </source>
</evidence>
<dbReference type="RefSeq" id="WP_011390244.1">
    <property type="nucleotide sequence ID" value="NC_007643.1"/>
</dbReference>
<dbReference type="InterPro" id="IPR011701">
    <property type="entry name" value="MFS"/>
</dbReference>
<dbReference type="SUPFAM" id="SSF103473">
    <property type="entry name" value="MFS general substrate transporter"/>
    <property type="match status" value="1"/>
</dbReference>
<feature type="transmembrane region" description="Helical" evidence="4">
    <location>
        <begin position="61"/>
        <end position="79"/>
    </location>
</feature>
<evidence type="ECO:0000313" key="6">
    <source>
        <dbReference type="Proteomes" id="UP000001929"/>
    </source>
</evidence>
<name>Q2RRF4_RHORT</name>
<dbReference type="Gene3D" id="1.20.1250.20">
    <property type="entry name" value="MFS general substrate transporter like domains"/>
    <property type="match status" value="2"/>
</dbReference>
<evidence type="ECO:0000256" key="1">
    <source>
        <dbReference type="ARBA" id="ARBA00022692"/>
    </source>
</evidence>
<feature type="transmembrane region" description="Helical" evidence="4">
    <location>
        <begin position="279"/>
        <end position="297"/>
    </location>
</feature>
<dbReference type="EMBL" id="CP000230">
    <property type="protein sequence ID" value="ABC23291.1"/>
    <property type="molecule type" value="Genomic_DNA"/>
</dbReference>
<reference evidence="5 6" key="1">
    <citation type="journal article" date="2011" name="Stand. Genomic Sci.">
        <title>Complete genome sequence of Rhodospirillum rubrum type strain (S1).</title>
        <authorList>
            <person name="Munk A.C."/>
            <person name="Copeland A."/>
            <person name="Lucas S."/>
            <person name="Lapidus A."/>
            <person name="Del Rio T.G."/>
            <person name="Barry K."/>
            <person name="Detter J.C."/>
            <person name="Hammon N."/>
            <person name="Israni S."/>
            <person name="Pitluck S."/>
            <person name="Brettin T."/>
            <person name="Bruce D."/>
            <person name="Han C."/>
            <person name="Tapia R."/>
            <person name="Gilna P."/>
            <person name="Schmutz J."/>
            <person name="Larimer F."/>
            <person name="Land M."/>
            <person name="Kyrpides N.C."/>
            <person name="Mavromatis K."/>
            <person name="Richardson P."/>
            <person name="Rohde M."/>
            <person name="Goker M."/>
            <person name="Klenk H.P."/>
            <person name="Zhang Y."/>
            <person name="Roberts G.P."/>
            <person name="Reslewic S."/>
            <person name="Schwartz D.C."/>
        </authorList>
    </citation>
    <scope>NUCLEOTIDE SEQUENCE [LARGE SCALE GENOMIC DNA]</scope>
    <source>
        <strain evidence="6">ATCC 11170 / ATH 1.1.1 / DSM 467 / LMG 4362 / NCIMB 8255 / S1</strain>
    </source>
</reference>
<dbReference type="STRING" id="269796.Rru_A2491"/>
<keyword evidence="3 4" id="KW-0472">Membrane</keyword>
<sequence>MRLPFLSRFFAGIDPRGPEAFLLLSAAAQPVAFSTWQALLNNFAIERASFSGADMGLLQSLREVPGLLALTVIFFLLVLREQTLLIVSLVLLGVGTAITGLFPSVLGLFITTIVMSIGFHYQETLQQSLTLQWIDRERAAPAMGRQIAARGAAGLIAFAGVWLMLDVYGLDYAWVYAFGGALTVILALAAWMAYPRFPDAALQTKKLFLRKRYWLFYALTFMSGARRQIFTVFAGFMMVEKFGYSAAQVTLLFIVNQAINMVFAGRIGAAIGRWGERRALSLEYAGLIGVFVAYAVVENPYAAAGLYIIDNLLFSMAIAIRSYFQKIAAPADIAASSGVSFTINHIAAVGIPGAFGLLWLTNPAAVFLTGAAMAAISLTLARLVPEHPEPGHETLFARRQKAVAH</sequence>
<protein>
    <submittedName>
        <fullName evidence="5">Major facilitator superfamily MFS_1</fullName>
    </submittedName>
</protein>
<feature type="transmembrane region" description="Helical" evidence="4">
    <location>
        <begin position="336"/>
        <end position="359"/>
    </location>
</feature>
<evidence type="ECO:0000256" key="4">
    <source>
        <dbReference type="SAM" id="Phobius"/>
    </source>
</evidence>
<keyword evidence="1 4" id="KW-0812">Transmembrane</keyword>
<evidence type="ECO:0000313" key="5">
    <source>
        <dbReference type="EMBL" id="ABC23291.1"/>
    </source>
</evidence>
<dbReference type="KEGG" id="rru:Rru_A2491"/>
<keyword evidence="2 4" id="KW-1133">Transmembrane helix</keyword>